<keyword evidence="8 15" id="KW-0833">Ubl conjugation pathway</keyword>
<dbReference type="UniPathway" id="UPA00143"/>
<keyword evidence="9 15" id="KW-0862">Zinc</keyword>
<dbReference type="GO" id="GO:0033503">
    <property type="term" value="C:HULC complex"/>
    <property type="evidence" value="ECO:0007669"/>
    <property type="project" value="TreeGrafter"/>
</dbReference>
<comment type="function">
    <text evidence="13">E3 ubiquitin-protein ligase that mediates monoubiquitination of histone H2B to form H2BK123ub1. H2BK123ub1 gives a specific tag for epigenetic transcriptional activation and is also a prerequisite for H3K4me and H3K79me formation.</text>
</comment>
<dbReference type="GO" id="GO:0006325">
    <property type="term" value="P:chromatin organization"/>
    <property type="evidence" value="ECO:0007669"/>
    <property type="project" value="UniProtKB-KW"/>
</dbReference>
<dbReference type="InterPro" id="IPR013956">
    <property type="entry name" value="E3_ubiquit_lig_Bre1"/>
</dbReference>
<dbReference type="GO" id="GO:0016567">
    <property type="term" value="P:protein ubiquitination"/>
    <property type="evidence" value="ECO:0007669"/>
    <property type="project" value="UniProtKB-UniRule"/>
</dbReference>
<comment type="catalytic activity">
    <reaction evidence="1 15">
        <text>S-ubiquitinyl-[E2 ubiquitin-conjugating enzyme]-L-cysteine + [acceptor protein]-L-lysine = [E2 ubiquitin-conjugating enzyme]-L-cysteine + N(6)-ubiquitinyl-[acceptor protein]-L-lysine.</text>
        <dbReference type="EC" id="2.3.2.27"/>
    </reaction>
</comment>
<organism evidence="19 20">
    <name type="scientific">Rhodotorula diobovata</name>
    <dbReference type="NCBI Taxonomy" id="5288"/>
    <lineage>
        <taxon>Eukaryota</taxon>
        <taxon>Fungi</taxon>
        <taxon>Dikarya</taxon>
        <taxon>Basidiomycota</taxon>
        <taxon>Pucciniomycotina</taxon>
        <taxon>Microbotryomycetes</taxon>
        <taxon>Sporidiobolales</taxon>
        <taxon>Sporidiobolaceae</taxon>
        <taxon>Rhodotorula</taxon>
    </lineage>
</organism>
<keyword evidence="12 15" id="KW-0539">Nucleus</keyword>
<dbReference type="InterPro" id="IPR017907">
    <property type="entry name" value="Znf_RING_CS"/>
</dbReference>
<dbReference type="PROSITE" id="PS50089">
    <property type="entry name" value="ZF_RING_2"/>
    <property type="match status" value="1"/>
</dbReference>
<evidence type="ECO:0000256" key="12">
    <source>
        <dbReference type="ARBA" id="ARBA00023242"/>
    </source>
</evidence>
<name>A0A5C5FZ02_9BASI</name>
<feature type="domain" description="RING-type" evidence="18">
    <location>
        <begin position="846"/>
        <end position="884"/>
    </location>
</feature>
<feature type="compositionally biased region" description="Basic and acidic residues" evidence="17">
    <location>
        <begin position="39"/>
        <end position="53"/>
    </location>
</feature>
<dbReference type="InterPro" id="IPR001841">
    <property type="entry name" value="Znf_RING"/>
</dbReference>
<evidence type="ECO:0000256" key="13">
    <source>
        <dbReference type="ARBA" id="ARBA00059679"/>
    </source>
</evidence>
<feature type="coiled-coil region" evidence="16">
    <location>
        <begin position="322"/>
        <end position="356"/>
    </location>
</feature>
<reference evidence="19 20" key="1">
    <citation type="submission" date="2019-03" db="EMBL/GenBank/DDBJ databases">
        <title>Rhodosporidium diobovatum UCD-FST 08-225 genome sequencing, assembly, and annotation.</title>
        <authorList>
            <person name="Fakankun I.U."/>
            <person name="Fristensky B."/>
            <person name="Levin D.B."/>
        </authorList>
    </citation>
    <scope>NUCLEOTIDE SEQUENCE [LARGE SCALE GENOMIC DNA]</scope>
    <source>
        <strain evidence="19 20">UCD-FST 08-225</strain>
    </source>
</reference>
<keyword evidence="10 15" id="KW-0156">Chromatin regulator</keyword>
<accession>A0A5C5FZ02</accession>
<dbReference type="AlphaFoldDB" id="A0A5C5FZ02"/>
<dbReference type="Proteomes" id="UP000311382">
    <property type="component" value="Unassembled WGS sequence"/>
</dbReference>
<feature type="coiled-coil region" evidence="16">
    <location>
        <begin position="385"/>
        <end position="483"/>
    </location>
</feature>
<evidence type="ECO:0000256" key="15">
    <source>
        <dbReference type="RuleBase" id="RU365038"/>
    </source>
</evidence>
<evidence type="ECO:0000256" key="2">
    <source>
        <dbReference type="ARBA" id="ARBA00004123"/>
    </source>
</evidence>
<evidence type="ECO:0000256" key="17">
    <source>
        <dbReference type="SAM" id="MobiDB-lite"/>
    </source>
</evidence>
<keyword evidence="7 14" id="KW-0863">Zinc-finger</keyword>
<keyword evidence="6 15" id="KW-0479">Metal-binding</keyword>
<evidence type="ECO:0000256" key="1">
    <source>
        <dbReference type="ARBA" id="ARBA00000900"/>
    </source>
</evidence>
<dbReference type="GO" id="GO:0008270">
    <property type="term" value="F:zinc ion binding"/>
    <property type="evidence" value="ECO:0007669"/>
    <property type="project" value="UniProtKB-KW"/>
</dbReference>
<proteinExistence type="inferred from homology"/>
<evidence type="ECO:0000259" key="18">
    <source>
        <dbReference type="PROSITE" id="PS50089"/>
    </source>
</evidence>
<feature type="compositionally biased region" description="Low complexity" evidence="17">
    <location>
        <begin position="295"/>
        <end position="309"/>
    </location>
</feature>
<comment type="pathway">
    <text evidence="3 15">Protein modification; protein ubiquitination.</text>
</comment>
<evidence type="ECO:0000256" key="11">
    <source>
        <dbReference type="ARBA" id="ARBA00023054"/>
    </source>
</evidence>
<dbReference type="InterPro" id="IPR058643">
    <property type="entry name" value="BRE1-like_CC"/>
</dbReference>
<evidence type="ECO:0000256" key="3">
    <source>
        <dbReference type="ARBA" id="ARBA00004906"/>
    </source>
</evidence>
<dbReference type="SMART" id="SM00184">
    <property type="entry name" value="RING"/>
    <property type="match status" value="1"/>
</dbReference>
<feature type="compositionally biased region" description="Low complexity" evidence="17">
    <location>
        <begin position="807"/>
        <end position="822"/>
    </location>
</feature>
<dbReference type="Pfam" id="PF13920">
    <property type="entry name" value="zf-C3HC4_3"/>
    <property type="match status" value="1"/>
</dbReference>
<evidence type="ECO:0000256" key="7">
    <source>
        <dbReference type="ARBA" id="ARBA00022771"/>
    </source>
</evidence>
<sequence length="898" mass="98119">MNGSLPPRPASAGTPPLPSQGDRKRVTLVDDAPPPSKRAKLDDDSATVKHEQDDHDDDMPEEDRKLESFRKEAIYREMLSYKRQLHRALSDASTLRSQRTAYEVRLSRVELAWNALVSEADLILPSTSSSPATDDRDRAASPPLTAVDALDDEALDALLAHRSAATKTLLGRLQSLHPSSSSSSSSSTADDLSDKCRALLAESSQSREALRVLRQEHDDVLAQLDAAHTALVRAERKFDRFQSATVAALEGRADPRAAAAAMRAAAGGGSATPQQVSAGASPLPNGLTKGEASSSAGGPAPDTGDPPLLDGGGGQGDASAEVEHLRALVDKRGEELEEVRRERVALKLEIDQLKGKLVDLPEDVVAETPLFRAMQQHVQYLASEYATQKGDADRAAKEADELREAMESFRETAVREASEQVADLQTRLSTHESGLTRLRAARDELKAETNELRAKETDKARALDELKTLAQARKSRLRAYESELRRLRIGKAAERGDLEGVDLRVREAEAKAEREAAAQAEGADEMEEGEVEVGEDDVVADLSARLKKAEGLLLALRDQLSDYAAQGGGMPGPSAQQLIDSETRARADLAEAQQRVVRLEAIIGPGGRADVKEMAERLEEKQRELKVAEAQVKSQEAASNMLYGEIDRLSAAWQSLDEQNASKVFNLAALEDKIQRLSADKAKADNRYFATMRQKDALGGEAAVLQKLAEKQQQKIESQAEVQRALGQQLAHAEKEISMHQNNVRAWQEQNSDFKRKNAELQLRSDQTNLQVAELTARLTERINEADDAARAKSAVEEQLAKAQRQLQQAQAKASSAAASSSGTTDPAEVRELKKYNTDLMRMLRCSTCNIRFKQVALSRCGHTFCRECADARLANRQRKCPACAAPFSREDVLPIFL</sequence>
<evidence type="ECO:0000256" key="8">
    <source>
        <dbReference type="ARBA" id="ARBA00022786"/>
    </source>
</evidence>
<evidence type="ECO:0000256" key="10">
    <source>
        <dbReference type="ARBA" id="ARBA00022853"/>
    </source>
</evidence>
<dbReference type="GO" id="GO:0005634">
    <property type="term" value="C:nucleus"/>
    <property type="evidence" value="ECO:0007669"/>
    <property type="project" value="UniProtKB-SubCell"/>
</dbReference>
<comment type="caution">
    <text evidence="19">The sequence shown here is derived from an EMBL/GenBank/DDBJ whole genome shotgun (WGS) entry which is preliminary data.</text>
</comment>
<evidence type="ECO:0000256" key="4">
    <source>
        <dbReference type="ARBA" id="ARBA00005555"/>
    </source>
</evidence>
<dbReference type="PROSITE" id="PS00518">
    <property type="entry name" value="ZF_RING_1"/>
    <property type="match status" value="1"/>
</dbReference>
<evidence type="ECO:0000256" key="6">
    <source>
        <dbReference type="ARBA" id="ARBA00022723"/>
    </source>
</evidence>
<keyword evidence="11 15" id="KW-0175">Coiled coil</keyword>
<evidence type="ECO:0000313" key="19">
    <source>
        <dbReference type="EMBL" id="TNY21875.1"/>
    </source>
</evidence>
<dbReference type="Pfam" id="PF26095">
    <property type="entry name" value="CC_Bre1"/>
    <property type="match status" value="1"/>
</dbReference>
<dbReference type="STRING" id="5288.A0A5C5FZ02"/>
<feature type="region of interest" description="Disordered" evidence="17">
    <location>
        <begin position="264"/>
        <end position="319"/>
    </location>
</feature>
<gene>
    <name evidence="19" type="ORF">DMC30DRAFT_178961</name>
</gene>
<evidence type="ECO:0000256" key="9">
    <source>
        <dbReference type="ARBA" id="ARBA00022833"/>
    </source>
</evidence>
<dbReference type="PANTHER" id="PTHR23163:SF0">
    <property type="entry name" value="E3 UBIQUITIN-PROTEIN LIGASE BRE1"/>
    <property type="match status" value="1"/>
</dbReference>
<dbReference type="GO" id="GO:0061630">
    <property type="term" value="F:ubiquitin protein ligase activity"/>
    <property type="evidence" value="ECO:0007669"/>
    <property type="project" value="UniProtKB-EC"/>
</dbReference>
<evidence type="ECO:0000256" key="16">
    <source>
        <dbReference type="SAM" id="Coils"/>
    </source>
</evidence>
<comment type="subcellular location">
    <subcellularLocation>
        <location evidence="2 15">Nucleus</location>
    </subcellularLocation>
</comment>
<dbReference type="PANTHER" id="PTHR23163">
    <property type="entry name" value="RING FINGER PROTEIN-RELATED"/>
    <property type="match status" value="1"/>
</dbReference>
<evidence type="ECO:0000256" key="14">
    <source>
        <dbReference type="PROSITE-ProRule" id="PRU00175"/>
    </source>
</evidence>
<dbReference type="Gene3D" id="3.30.40.10">
    <property type="entry name" value="Zinc/RING finger domain, C3HC4 (zinc finger)"/>
    <property type="match status" value="1"/>
</dbReference>
<comment type="similarity">
    <text evidence="4 15">Belongs to the BRE1 family.</text>
</comment>
<dbReference type="EC" id="2.3.2.27" evidence="15"/>
<dbReference type="Pfam" id="PF08647">
    <property type="entry name" value="BRE1"/>
    <property type="match status" value="1"/>
</dbReference>
<feature type="region of interest" description="Disordered" evidence="17">
    <location>
        <begin position="1"/>
        <end position="68"/>
    </location>
</feature>
<feature type="region of interest" description="Disordered" evidence="17">
    <location>
        <begin position="807"/>
        <end position="830"/>
    </location>
</feature>
<keyword evidence="5 15" id="KW-0808">Transferase</keyword>
<feature type="coiled-coil region" evidence="16">
    <location>
        <begin position="539"/>
        <end position="638"/>
    </location>
</feature>
<protein>
    <recommendedName>
        <fullName evidence="15">E3 ubiquitin protein ligase</fullName>
        <ecNumber evidence="15">2.3.2.27</ecNumber>
    </recommendedName>
</protein>
<keyword evidence="20" id="KW-1185">Reference proteome</keyword>
<dbReference type="EMBL" id="SOZI01000035">
    <property type="protein sequence ID" value="TNY21875.1"/>
    <property type="molecule type" value="Genomic_DNA"/>
</dbReference>
<dbReference type="OrthoDB" id="10266039at2759"/>
<dbReference type="CDD" id="cd16499">
    <property type="entry name" value="RING-HC_Bre1-like"/>
    <property type="match status" value="1"/>
</dbReference>
<evidence type="ECO:0000256" key="5">
    <source>
        <dbReference type="ARBA" id="ARBA00022679"/>
    </source>
</evidence>
<dbReference type="InterPro" id="IPR013083">
    <property type="entry name" value="Znf_RING/FYVE/PHD"/>
</dbReference>
<evidence type="ECO:0000313" key="20">
    <source>
        <dbReference type="Proteomes" id="UP000311382"/>
    </source>
</evidence>
<dbReference type="SUPFAM" id="SSF57850">
    <property type="entry name" value="RING/U-box"/>
    <property type="match status" value="1"/>
</dbReference>